<evidence type="ECO:0000313" key="4">
    <source>
        <dbReference type="Proteomes" id="UP000284120"/>
    </source>
</evidence>
<evidence type="ECO:0000259" key="2">
    <source>
        <dbReference type="Pfam" id="PF00144"/>
    </source>
</evidence>
<feature type="signal peptide" evidence="1">
    <location>
        <begin position="1"/>
        <end position="25"/>
    </location>
</feature>
<dbReference type="InterPro" id="IPR012338">
    <property type="entry name" value="Beta-lactam/transpept-like"/>
</dbReference>
<keyword evidence="3" id="KW-0378">Hydrolase</keyword>
<dbReference type="Gene3D" id="3.40.710.10">
    <property type="entry name" value="DD-peptidase/beta-lactamase superfamily"/>
    <property type="match status" value="1"/>
</dbReference>
<keyword evidence="1" id="KW-0732">Signal</keyword>
<dbReference type="Proteomes" id="UP000284120">
    <property type="component" value="Unassembled WGS sequence"/>
</dbReference>
<reference evidence="3 4" key="1">
    <citation type="submission" date="2018-06" db="EMBL/GenBank/DDBJ databases">
        <title>Pedobacter endophyticus sp. nov., an endophytic bacterium isolated from a leaf of Triticum aestivum.</title>
        <authorList>
            <person name="Zhang L."/>
        </authorList>
    </citation>
    <scope>NUCLEOTIDE SEQUENCE [LARGE SCALE GENOMIC DNA]</scope>
    <source>
        <strain evidence="3 4">CM134L-2</strain>
    </source>
</reference>
<dbReference type="InterPro" id="IPR001466">
    <property type="entry name" value="Beta-lactam-related"/>
</dbReference>
<feature type="domain" description="Beta-lactamase-related" evidence="2">
    <location>
        <begin position="150"/>
        <end position="465"/>
    </location>
</feature>
<dbReference type="PANTHER" id="PTHR46825">
    <property type="entry name" value="D-ALANYL-D-ALANINE-CARBOXYPEPTIDASE/ENDOPEPTIDASE AMPH"/>
    <property type="match status" value="1"/>
</dbReference>
<dbReference type="RefSeq" id="WP_113647554.1">
    <property type="nucleotide sequence ID" value="NZ_QMHN01000003.1"/>
</dbReference>
<dbReference type="GO" id="GO:0016787">
    <property type="term" value="F:hydrolase activity"/>
    <property type="evidence" value="ECO:0007669"/>
    <property type="project" value="UniProtKB-KW"/>
</dbReference>
<dbReference type="AlphaFoldDB" id="A0A443YUY6"/>
<dbReference type="Gene3D" id="2.60.40.2340">
    <property type="match status" value="1"/>
</dbReference>
<sequence length="480" mass="51941">MKMMTSLRERAKFCLMLTLFIAVLASCSKKNDPVPENPGKPTNPTELSTAKEITNISILKSKNANISGDGYFYKSTTKIYITIPLNSNLTNVKVNFALSNKATIKVDGVTLVNNAGNLDLSKTLTAVVTAENGATSTYTILAQVGIKEIDAMIYPFIEKYNIPAASYAIGKNSIEDLVYKNAAGFADVDAKERARSDYEFRLASMTKQHTSIAIMTLIQQGKIGLHDLVFGPTGILKASFPTVGPKSAKVTVKHLLEHTAGYSGDPMFTSSAGTTLDQKIQTMLNSAQNEPGTVYYYYNLGYGVLGKIIEVVSGKEYGAYLKEIYAPAGIVVNLTSSSPTARRAKEVICYPQGSSTAYGNNVEVYKAAGGVSINTDNLFKVLYSVDGGTIKPDIINAATRTLMFTKSPVANYTLGWRTGHSLFEGFYHGGNLIGTATFWIYGTEYSAAILLNSRSGEDGFDTDLIVLTNNVMKKAKELNL</sequence>
<dbReference type="SUPFAM" id="SSF56601">
    <property type="entry name" value="beta-lactamase/transpeptidase-like"/>
    <property type="match status" value="1"/>
</dbReference>
<dbReference type="PROSITE" id="PS51257">
    <property type="entry name" value="PROKAR_LIPOPROTEIN"/>
    <property type="match status" value="1"/>
</dbReference>
<gene>
    <name evidence="3" type="ORF">DPV69_11730</name>
</gene>
<keyword evidence="4" id="KW-1185">Reference proteome</keyword>
<name>A0A443YUY6_9SPHI</name>
<organism evidence="3 4">
    <name type="scientific">Pedobacter chitinilyticus</name>
    <dbReference type="NCBI Taxonomy" id="2233776"/>
    <lineage>
        <taxon>Bacteria</taxon>
        <taxon>Pseudomonadati</taxon>
        <taxon>Bacteroidota</taxon>
        <taxon>Sphingobacteriia</taxon>
        <taxon>Sphingobacteriales</taxon>
        <taxon>Sphingobacteriaceae</taxon>
        <taxon>Pedobacter</taxon>
    </lineage>
</organism>
<evidence type="ECO:0000313" key="3">
    <source>
        <dbReference type="EMBL" id="RWU07645.1"/>
    </source>
</evidence>
<evidence type="ECO:0000256" key="1">
    <source>
        <dbReference type="SAM" id="SignalP"/>
    </source>
</evidence>
<protein>
    <submittedName>
        <fullName evidence="3">Class A beta-lactamase-related serine hydrolase</fullName>
    </submittedName>
</protein>
<dbReference type="Pfam" id="PF00144">
    <property type="entry name" value="Beta-lactamase"/>
    <property type="match status" value="1"/>
</dbReference>
<comment type="caution">
    <text evidence="3">The sequence shown here is derived from an EMBL/GenBank/DDBJ whole genome shotgun (WGS) entry which is preliminary data.</text>
</comment>
<dbReference type="PANTHER" id="PTHR46825:SF9">
    <property type="entry name" value="BETA-LACTAMASE-RELATED DOMAIN-CONTAINING PROTEIN"/>
    <property type="match status" value="1"/>
</dbReference>
<dbReference type="OrthoDB" id="9798166at2"/>
<proteinExistence type="predicted"/>
<dbReference type="InterPro" id="IPR050491">
    <property type="entry name" value="AmpC-like"/>
</dbReference>
<feature type="chain" id="PRO_5019324517" evidence="1">
    <location>
        <begin position="26"/>
        <end position="480"/>
    </location>
</feature>
<dbReference type="EMBL" id="SAYW01000003">
    <property type="protein sequence ID" value="RWU07645.1"/>
    <property type="molecule type" value="Genomic_DNA"/>
</dbReference>
<accession>A0A443YUY6</accession>